<accession>A0A6J4U443</accession>
<feature type="non-terminal residue" evidence="2">
    <location>
        <position position="122"/>
    </location>
</feature>
<gene>
    <name evidence="2" type="ORF">AVDCRST_MAG30-4668</name>
</gene>
<evidence type="ECO:0000256" key="1">
    <source>
        <dbReference type="SAM" id="MobiDB-lite"/>
    </source>
</evidence>
<reference evidence="2" key="1">
    <citation type="submission" date="2020-02" db="EMBL/GenBank/DDBJ databases">
        <authorList>
            <person name="Meier V. D."/>
        </authorList>
    </citation>
    <scope>NUCLEOTIDE SEQUENCE</scope>
    <source>
        <strain evidence="2">AVDCRST_MAG30</strain>
    </source>
</reference>
<feature type="non-terminal residue" evidence="2">
    <location>
        <position position="1"/>
    </location>
</feature>
<feature type="compositionally biased region" description="Basic and acidic residues" evidence="1">
    <location>
        <begin position="48"/>
        <end position="61"/>
    </location>
</feature>
<name>A0A6J4U443_9ACTN</name>
<protein>
    <submittedName>
        <fullName evidence="2">Uncharacterized protein</fullName>
    </submittedName>
</protein>
<feature type="compositionally biased region" description="Basic residues" evidence="1">
    <location>
        <begin position="103"/>
        <end position="116"/>
    </location>
</feature>
<dbReference type="EMBL" id="CADCVS010000613">
    <property type="protein sequence ID" value="CAA9540201.1"/>
    <property type="molecule type" value="Genomic_DNA"/>
</dbReference>
<feature type="compositionally biased region" description="Basic and acidic residues" evidence="1">
    <location>
        <begin position="90"/>
        <end position="102"/>
    </location>
</feature>
<sequence>ERLRGARSLPSRRSCRSSRGPGDPSPARGARSGPGEVHELQALPRLPQRGERESGRPDHRRGAGLRRSRIGARRPVRGVARHGGAGAGSDAREHRPDEAGPEHRRRPAWRRIRRLGGRCPEL</sequence>
<organism evidence="2">
    <name type="scientific">uncultured Solirubrobacteraceae bacterium</name>
    <dbReference type="NCBI Taxonomy" id="1162706"/>
    <lineage>
        <taxon>Bacteria</taxon>
        <taxon>Bacillati</taxon>
        <taxon>Actinomycetota</taxon>
        <taxon>Thermoleophilia</taxon>
        <taxon>Solirubrobacterales</taxon>
        <taxon>Solirubrobacteraceae</taxon>
        <taxon>environmental samples</taxon>
    </lineage>
</organism>
<dbReference type="AlphaFoldDB" id="A0A6J4U443"/>
<feature type="compositionally biased region" description="Basic residues" evidence="1">
    <location>
        <begin position="62"/>
        <end position="80"/>
    </location>
</feature>
<proteinExistence type="predicted"/>
<evidence type="ECO:0000313" key="2">
    <source>
        <dbReference type="EMBL" id="CAA9540201.1"/>
    </source>
</evidence>
<feature type="compositionally biased region" description="Low complexity" evidence="1">
    <location>
        <begin position="1"/>
        <end position="31"/>
    </location>
</feature>
<feature type="region of interest" description="Disordered" evidence="1">
    <location>
        <begin position="1"/>
        <end position="122"/>
    </location>
</feature>